<name>A0A563ETG3_9PSEU</name>
<evidence type="ECO:0000259" key="2">
    <source>
        <dbReference type="Pfam" id="PF22124"/>
    </source>
</evidence>
<dbReference type="Gene3D" id="1.50.10.10">
    <property type="match status" value="1"/>
</dbReference>
<dbReference type="InterPro" id="IPR008928">
    <property type="entry name" value="6-hairpin_glycosidase_sf"/>
</dbReference>
<organism evidence="3 4">
    <name type="scientific">Lentzea tibetensis</name>
    <dbReference type="NCBI Taxonomy" id="2591470"/>
    <lineage>
        <taxon>Bacteria</taxon>
        <taxon>Bacillati</taxon>
        <taxon>Actinomycetota</taxon>
        <taxon>Actinomycetes</taxon>
        <taxon>Pseudonocardiales</taxon>
        <taxon>Pseudonocardiaceae</taxon>
        <taxon>Lentzea</taxon>
    </lineage>
</organism>
<evidence type="ECO:0000313" key="4">
    <source>
        <dbReference type="Proteomes" id="UP000316639"/>
    </source>
</evidence>
<dbReference type="PANTHER" id="PTHR31084:SF0">
    <property type="entry name" value="ALPHA-L-FUCOSIDASE 2"/>
    <property type="match status" value="1"/>
</dbReference>
<dbReference type="InterPro" id="IPR054363">
    <property type="entry name" value="GH95_cat"/>
</dbReference>
<feature type="domain" description="Glycosyl hydrolase family 95 catalytic" evidence="2">
    <location>
        <begin position="274"/>
        <end position="623"/>
    </location>
</feature>
<keyword evidence="4" id="KW-1185">Reference proteome</keyword>
<dbReference type="InterPro" id="IPR019546">
    <property type="entry name" value="TAT_signal_bac_arc"/>
</dbReference>
<dbReference type="Pfam" id="PF22124">
    <property type="entry name" value="Glyco_hydro_95_cat"/>
    <property type="match status" value="1"/>
</dbReference>
<dbReference type="AlphaFoldDB" id="A0A563ETG3"/>
<accession>A0A563ETG3</accession>
<protein>
    <submittedName>
        <fullName evidence="3">Twin-arginine translocation signal domain-containing protein</fullName>
    </submittedName>
</protein>
<dbReference type="GO" id="GO:0005975">
    <property type="term" value="P:carbohydrate metabolic process"/>
    <property type="evidence" value="ECO:0007669"/>
    <property type="project" value="InterPro"/>
</dbReference>
<dbReference type="NCBIfam" id="TIGR01409">
    <property type="entry name" value="TAT_signal_seq"/>
    <property type="match status" value="1"/>
</dbReference>
<dbReference type="InterPro" id="IPR006311">
    <property type="entry name" value="TAT_signal"/>
</dbReference>
<dbReference type="SUPFAM" id="SSF48208">
    <property type="entry name" value="Six-hairpin glycosidases"/>
    <property type="match status" value="1"/>
</dbReference>
<gene>
    <name evidence="3" type="ORF">FKR81_17500</name>
</gene>
<reference evidence="3 4" key="1">
    <citation type="submission" date="2019-07" db="EMBL/GenBank/DDBJ databases">
        <title>Lentzea xizangensis sp. nov., isolated from Qinghai-Tibetan Plateau Soils.</title>
        <authorList>
            <person name="Huang J."/>
        </authorList>
    </citation>
    <scope>NUCLEOTIDE SEQUENCE [LARGE SCALE GENOMIC DNA]</scope>
    <source>
        <strain evidence="3 4">FXJ1.1311</strain>
    </source>
</reference>
<evidence type="ECO:0000259" key="1">
    <source>
        <dbReference type="Pfam" id="PF21307"/>
    </source>
</evidence>
<dbReference type="Proteomes" id="UP000316639">
    <property type="component" value="Unassembled WGS sequence"/>
</dbReference>
<dbReference type="GO" id="GO:0004560">
    <property type="term" value="F:alpha-L-fucosidase activity"/>
    <property type="evidence" value="ECO:0007669"/>
    <property type="project" value="TreeGrafter"/>
</dbReference>
<dbReference type="PANTHER" id="PTHR31084">
    <property type="entry name" value="ALPHA-L-FUCOSIDASE 2"/>
    <property type="match status" value="1"/>
</dbReference>
<evidence type="ECO:0000313" key="3">
    <source>
        <dbReference type="EMBL" id="TWP50882.1"/>
    </source>
</evidence>
<sequence length="746" mass="83867">MTELSRRTFLYGTGAAATMSALGTTPALAQPQTSGHRLHESILNDARMEWRTLPKNWGDSPFLANGFLGVQIYAGRTPNELKLMLSHSEVQDQRVQWEAAVGLSRLPIGYLTMTFAGAITAVDWTLDLWNAELRGTVTTAQGGAEFRMFVHNSTSTLIADTRGEVTWNFQPLESATTRTIRKPPEYTANPPWTLGAANGVSYAKQTMHAGGGYTTAWQARDGRFAAHVGYSFPQDTHTSDAIREVRHALANPKVEQHRRWWHNYYTRSLVSVPDKLVQRYYWLQLYKMASATRADAPVISEWGPWFPEQGNSWTAVWWNLNVQVSYPVINGSNHHELDAVTATLKKFESNLESNIRPEFRDGKSYAICHPGDRTLRPGPRYCGVPGVAPNDHTGNLLWAMHNVWLGYRHTMDRKVRDEVLLPILGKAVNYYARFLVEGPDGKLHLPETRSPEYANATDTTYDLSLIRWGVTTLLQYAPSDPRAPQWTDIRNRLVPYHRGDQGVLIGANVPLNDSHRHFSHMLWFYPLRELTWDDPANRDLITRTFDHWVSRRNLWAGYSYGAASSMASAMNRPEEALQFLRYFLDRNQVGTNATLTENTFYREGGNLAIESPLVSAQAVLEMLIQSHNGVVRVFPSVSSTWRDASVESLRTQGAFLVDASRSNGATDWVRVHSEAGEPLVLQHGIAGEIDVRDQFGRRLEHRQQAGGTAIKLRRGQTAIVSRKGSRPDLCARDVPANGTAPRWGLP</sequence>
<dbReference type="OrthoDB" id="9816459at2"/>
<dbReference type="InterPro" id="IPR012341">
    <property type="entry name" value="6hp_glycosidase-like_sf"/>
</dbReference>
<dbReference type="RefSeq" id="WP_146353131.1">
    <property type="nucleotide sequence ID" value="NZ_VOBR01000010.1"/>
</dbReference>
<proteinExistence type="predicted"/>
<feature type="domain" description="Alpha fucosidase A-like C-terminal" evidence="1">
    <location>
        <begin position="625"/>
        <end position="711"/>
    </location>
</feature>
<comment type="caution">
    <text evidence="3">The sequence shown here is derived from an EMBL/GenBank/DDBJ whole genome shotgun (WGS) entry which is preliminary data.</text>
</comment>
<dbReference type="PROSITE" id="PS51318">
    <property type="entry name" value="TAT"/>
    <property type="match status" value="1"/>
</dbReference>
<dbReference type="InterPro" id="IPR049053">
    <property type="entry name" value="AFCA-like_C"/>
</dbReference>
<dbReference type="Pfam" id="PF21307">
    <property type="entry name" value="Glyco_hydro_95_C"/>
    <property type="match status" value="1"/>
</dbReference>
<dbReference type="EMBL" id="VOBR01000010">
    <property type="protein sequence ID" value="TWP50882.1"/>
    <property type="molecule type" value="Genomic_DNA"/>
</dbReference>